<feature type="compositionally biased region" description="Polar residues" evidence="1">
    <location>
        <begin position="1"/>
        <end position="12"/>
    </location>
</feature>
<dbReference type="AlphaFoldDB" id="A0AAI8V8K9"/>
<evidence type="ECO:0000313" key="3">
    <source>
        <dbReference type="Proteomes" id="UP001295740"/>
    </source>
</evidence>
<keyword evidence="3" id="KW-1185">Reference proteome</keyword>
<feature type="compositionally biased region" description="Polar residues" evidence="1">
    <location>
        <begin position="30"/>
        <end position="41"/>
    </location>
</feature>
<dbReference type="EMBL" id="CAUWAG010000003">
    <property type="protein sequence ID" value="CAJ2500330.1"/>
    <property type="molecule type" value="Genomic_DNA"/>
</dbReference>
<reference evidence="2" key="1">
    <citation type="submission" date="2023-10" db="EMBL/GenBank/DDBJ databases">
        <authorList>
            <person name="Hackl T."/>
        </authorList>
    </citation>
    <scope>NUCLEOTIDE SEQUENCE</scope>
</reference>
<gene>
    <name evidence="2" type="ORF">KHLLAP_LOCUS798</name>
</gene>
<sequence>MSSTQEKAQQQPRKPFRGRLTAPVKPPTPNSYTVTPASISEVTIADPADKRAPRTSSSKSSWLKTKRQSVELKLETILQKIILTTGQENPRLFHPPPWLNHSSIPPFWSAIDALMV</sequence>
<evidence type="ECO:0000313" key="2">
    <source>
        <dbReference type="EMBL" id="CAJ2500330.1"/>
    </source>
</evidence>
<comment type="caution">
    <text evidence="2">The sequence shown here is derived from an EMBL/GenBank/DDBJ whole genome shotgun (WGS) entry which is preliminary data.</text>
</comment>
<evidence type="ECO:0000256" key="1">
    <source>
        <dbReference type="SAM" id="MobiDB-lite"/>
    </source>
</evidence>
<name>A0AAI8V8K9_9PEZI</name>
<organism evidence="2 3">
    <name type="scientific">Anthostomella pinea</name>
    <dbReference type="NCBI Taxonomy" id="933095"/>
    <lineage>
        <taxon>Eukaryota</taxon>
        <taxon>Fungi</taxon>
        <taxon>Dikarya</taxon>
        <taxon>Ascomycota</taxon>
        <taxon>Pezizomycotina</taxon>
        <taxon>Sordariomycetes</taxon>
        <taxon>Xylariomycetidae</taxon>
        <taxon>Xylariales</taxon>
        <taxon>Xylariaceae</taxon>
        <taxon>Anthostomella</taxon>
    </lineage>
</organism>
<dbReference type="Proteomes" id="UP001295740">
    <property type="component" value="Unassembled WGS sequence"/>
</dbReference>
<accession>A0AAI8V8K9</accession>
<feature type="region of interest" description="Disordered" evidence="1">
    <location>
        <begin position="1"/>
        <end position="67"/>
    </location>
</feature>
<proteinExistence type="predicted"/>
<protein>
    <submittedName>
        <fullName evidence="2">Uu.00g031830.m01.CDS01</fullName>
    </submittedName>
</protein>